<evidence type="ECO:0008006" key="4">
    <source>
        <dbReference type="Google" id="ProtNLM"/>
    </source>
</evidence>
<dbReference type="InterPro" id="IPR001668">
    <property type="entry name" value="Mob_Pre"/>
</dbReference>
<keyword evidence="3" id="KW-1185">Reference proteome</keyword>
<dbReference type="Proteomes" id="UP000823485">
    <property type="component" value="Unassembled WGS sequence"/>
</dbReference>
<organism evidence="2 3">
    <name type="scientific">Siminovitchia thermophila</name>
    <dbReference type="NCBI Taxonomy" id="1245522"/>
    <lineage>
        <taxon>Bacteria</taxon>
        <taxon>Bacillati</taxon>
        <taxon>Bacillota</taxon>
        <taxon>Bacilli</taxon>
        <taxon>Bacillales</taxon>
        <taxon>Bacillaceae</taxon>
        <taxon>Siminovitchia</taxon>
    </lineage>
</organism>
<dbReference type="NCBIfam" id="NF041497">
    <property type="entry name" value="MobV"/>
    <property type="match status" value="1"/>
</dbReference>
<name>A0ABS2REB6_9BACI</name>
<comment type="caution">
    <text evidence="2">The sequence shown here is derived from an EMBL/GenBank/DDBJ whole genome shotgun (WGS) entry which is preliminary data.</text>
</comment>
<protein>
    <recommendedName>
        <fullName evidence="4">Plasmid recombination enzyme</fullName>
    </recommendedName>
</protein>
<comment type="similarity">
    <text evidence="1">Belongs to the plasmid mobilization pre family.</text>
</comment>
<reference evidence="2 3" key="1">
    <citation type="submission" date="2021-01" db="EMBL/GenBank/DDBJ databases">
        <title>Genomic Encyclopedia of Type Strains, Phase IV (KMG-IV): sequencing the most valuable type-strain genomes for metagenomic binning, comparative biology and taxonomic classification.</title>
        <authorList>
            <person name="Goeker M."/>
        </authorList>
    </citation>
    <scope>NUCLEOTIDE SEQUENCE [LARGE SCALE GENOMIC DNA]</scope>
    <source>
        <strain evidence="2 3">DSM 105453</strain>
    </source>
</reference>
<dbReference type="EMBL" id="JAFBFH010000069">
    <property type="protein sequence ID" value="MBM7717690.1"/>
    <property type="molecule type" value="Genomic_DNA"/>
</dbReference>
<feature type="non-terminal residue" evidence="2">
    <location>
        <position position="321"/>
    </location>
</feature>
<evidence type="ECO:0000313" key="2">
    <source>
        <dbReference type="EMBL" id="MBM7717690.1"/>
    </source>
</evidence>
<proteinExistence type="inferred from homology"/>
<dbReference type="Gene3D" id="3.30.930.30">
    <property type="match status" value="1"/>
</dbReference>
<gene>
    <name evidence="2" type="ORF">JOC94_004721</name>
</gene>
<accession>A0ABS2REB6</accession>
<evidence type="ECO:0000313" key="3">
    <source>
        <dbReference type="Proteomes" id="UP000823485"/>
    </source>
</evidence>
<dbReference type="CDD" id="cd17242">
    <property type="entry name" value="MobM_relaxase"/>
    <property type="match status" value="1"/>
</dbReference>
<dbReference type="Pfam" id="PF01076">
    <property type="entry name" value="Mob_Pre"/>
    <property type="match status" value="1"/>
</dbReference>
<evidence type="ECO:0000256" key="1">
    <source>
        <dbReference type="ARBA" id="ARBA00010657"/>
    </source>
</evidence>
<dbReference type="RefSeq" id="WP_205180411.1">
    <property type="nucleotide sequence ID" value="NZ_JAFBFH010000069.1"/>
</dbReference>
<sequence>MGKAIFRVSGIKTTFDLRGIGKHNLDRKSETNKDIDLSRSHENITLKRCTGTYLEMFGHVTEDLKKQHEEQMKKTRKSRQKSFLDKINGDKADVACEFLMSATPEYFEGKSREEIEEWGRASLEFITKGIGIEEKNILHAVVHTDEKTPHMHVVAVPLVKKYDGRRKQDVLAISRKHFIKTREDMAEVQTKYVEHMNKKGFSLERGLEKSDARHLDVARYKVQENQRELAMTEKALLEKKSELHEVRSEFEKSLEILSDTKEKIPFLKKETETVKTGFMKSEEKETGNYVLSPKHMKELSVKVNAAAIIKKDYVRLRNTDL</sequence>